<name>A0A5K7Z837_9BACT</name>
<feature type="coiled-coil region" evidence="4">
    <location>
        <begin position="131"/>
        <end position="168"/>
    </location>
</feature>
<dbReference type="SUPFAM" id="SSF55073">
    <property type="entry name" value="Nucleotide cyclase"/>
    <property type="match status" value="1"/>
</dbReference>
<dbReference type="Proteomes" id="UP000427769">
    <property type="component" value="Chromosome"/>
</dbReference>
<sequence>MAKEEKVKILVVDDRPENLLAIEAVLDRPDLSIVTATSGNKALGLVLEHNFALILLDVQMPEMDGFEVAELIRGSEKTRHIPIIFVTAINKDKAHVFTGYEKGAVDYLFKPLDPSILRSKVKVFVELFQQRKKLQQSNAELSRVVAELEEVNRKIQEQQESVIEEERLKVLLQMAGATAHELNQPLMVLMGNIQLMEMEAEIPDNIAERIKKITGAANRISDIVKKIQTLRHDESKSYAGGKTILNLDQQVSILSIEDRDEDFSTIQQILHKHDQLRLNRVKSIQEAFELLEKDHFDLIFLDYLLPDGTGLEFLEKVNSKGLETPVVVITGQGDELIASRIIQAGAYDYLPKAKASDKALLRIISNALEKASLKREMRRAQKKLAEMSMRDELTGLFNRRYFAEALDREVSGAERYGHGLALCIIDLDHFKLVNDTHGHLCGDRVLKDFGRLLADSIRKYDVGCRYGGEEFAIILPDTSLEKAVSLCERFRKRVKEFEFTFDDQTLHITASVGVTARYPDGDTSGEKLLELADKALYQAKRQGRDRVVAV</sequence>
<feature type="domain" description="GGDEF" evidence="6">
    <location>
        <begin position="418"/>
        <end position="550"/>
    </location>
</feature>
<dbReference type="EMBL" id="AP021875">
    <property type="protein sequence ID" value="BBO76023.1"/>
    <property type="molecule type" value="Genomic_DNA"/>
</dbReference>
<comment type="catalytic activity">
    <reaction evidence="1">
        <text>ATP + protein L-histidine = ADP + protein N-phospho-L-histidine.</text>
        <dbReference type="EC" id="2.7.13.3"/>
    </reaction>
</comment>
<gene>
    <name evidence="7" type="ORF">DSCW_34400</name>
</gene>
<evidence type="ECO:0000259" key="6">
    <source>
        <dbReference type="PROSITE" id="PS50887"/>
    </source>
</evidence>
<dbReference type="SMART" id="SM00388">
    <property type="entry name" value="HisKA"/>
    <property type="match status" value="1"/>
</dbReference>
<dbReference type="CDD" id="cd00156">
    <property type="entry name" value="REC"/>
    <property type="match status" value="1"/>
</dbReference>
<dbReference type="NCBIfam" id="TIGR00254">
    <property type="entry name" value="GGDEF"/>
    <property type="match status" value="1"/>
</dbReference>
<dbReference type="Gene3D" id="3.40.50.2300">
    <property type="match status" value="2"/>
</dbReference>
<dbReference type="OrthoDB" id="9778432at2"/>
<dbReference type="SMART" id="SM00448">
    <property type="entry name" value="REC"/>
    <property type="match status" value="2"/>
</dbReference>
<accession>A0A5K7Z837</accession>
<protein>
    <recommendedName>
        <fullName evidence="9">Diguanylate cyclase response regulator</fullName>
    </recommendedName>
</protein>
<feature type="domain" description="Response regulatory" evidence="5">
    <location>
        <begin position="252"/>
        <end position="367"/>
    </location>
</feature>
<dbReference type="InterPro" id="IPR011006">
    <property type="entry name" value="CheY-like_superfamily"/>
</dbReference>
<dbReference type="FunFam" id="3.30.70.270:FF:000001">
    <property type="entry name" value="Diguanylate cyclase domain protein"/>
    <property type="match status" value="1"/>
</dbReference>
<dbReference type="InterPro" id="IPR036097">
    <property type="entry name" value="HisK_dim/P_sf"/>
</dbReference>
<dbReference type="PROSITE" id="PS50887">
    <property type="entry name" value="GGDEF"/>
    <property type="match status" value="1"/>
</dbReference>
<evidence type="ECO:0000256" key="2">
    <source>
        <dbReference type="ARBA" id="ARBA00034247"/>
    </source>
</evidence>
<dbReference type="Pfam" id="PF00512">
    <property type="entry name" value="HisKA"/>
    <property type="match status" value="1"/>
</dbReference>
<comment type="catalytic activity">
    <reaction evidence="2">
        <text>2 GTP = 3',3'-c-di-GMP + 2 diphosphate</text>
        <dbReference type="Rhea" id="RHEA:24898"/>
        <dbReference type="ChEBI" id="CHEBI:33019"/>
        <dbReference type="ChEBI" id="CHEBI:37565"/>
        <dbReference type="ChEBI" id="CHEBI:58805"/>
        <dbReference type="EC" id="2.7.7.65"/>
    </reaction>
</comment>
<dbReference type="InterPro" id="IPR043128">
    <property type="entry name" value="Rev_trsase/Diguanyl_cyclase"/>
</dbReference>
<keyword evidence="3" id="KW-0597">Phosphoprotein</keyword>
<reference evidence="7 8" key="1">
    <citation type="submission" date="2019-11" db="EMBL/GenBank/DDBJ databases">
        <title>Comparative genomics of hydrocarbon-degrading Desulfosarcina strains.</title>
        <authorList>
            <person name="Watanabe M."/>
            <person name="Kojima H."/>
            <person name="Fukui M."/>
        </authorList>
    </citation>
    <scope>NUCLEOTIDE SEQUENCE [LARGE SCALE GENOMIC DNA]</scope>
    <source>
        <strain evidence="7 8">PP31</strain>
    </source>
</reference>
<dbReference type="PANTHER" id="PTHR45138">
    <property type="entry name" value="REGULATORY COMPONENTS OF SENSORY TRANSDUCTION SYSTEM"/>
    <property type="match status" value="1"/>
</dbReference>
<dbReference type="InterPro" id="IPR003661">
    <property type="entry name" value="HisK_dim/P_dom"/>
</dbReference>
<dbReference type="KEGG" id="dwd:DSCW_34400"/>
<dbReference type="SUPFAM" id="SSF47384">
    <property type="entry name" value="Homodimeric domain of signal transducing histidine kinase"/>
    <property type="match status" value="1"/>
</dbReference>
<dbReference type="SMART" id="SM00267">
    <property type="entry name" value="GGDEF"/>
    <property type="match status" value="1"/>
</dbReference>
<dbReference type="PANTHER" id="PTHR45138:SF9">
    <property type="entry name" value="DIGUANYLATE CYCLASE DGCM-RELATED"/>
    <property type="match status" value="1"/>
</dbReference>
<dbReference type="RefSeq" id="WP_155304885.1">
    <property type="nucleotide sequence ID" value="NZ_AP021875.1"/>
</dbReference>
<dbReference type="Gene3D" id="1.10.287.130">
    <property type="match status" value="1"/>
</dbReference>
<dbReference type="CDD" id="cd00082">
    <property type="entry name" value="HisKA"/>
    <property type="match status" value="1"/>
</dbReference>
<evidence type="ECO:0000256" key="4">
    <source>
        <dbReference type="SAM" id="Coils"/>
    </source>
</evidence>
<dbReference type="GO" id="GO:0052621">
    <property type="term" value="F:diguanylate cyclase activity"/>
    <property type="evidence" value="ECO:0007669"/>
    <property type="project" value="UniProtKB-EC"/>
</dbReference>
<feature type="modified residue" description="4-aspartylphosphate" evidence="3">
    <location>
        <position position="57"/>
    </location>
</feature>
<evidence type="ECO:0000259" key="5">
    <source>
        <dbReference type="PROSITE" id="PS50110"/>
    </source>
</evidence>
<feature type="domain" description="Response regulatory" evidence="5">
    <location>
        <begin position="8"/>
        <end position="125"/>
    </location>
</feature>
<dbReference type="Gene3D" id="3.30.70.270">
    <property type="match status" value="1"/>
</dbReference>
<dbReference type="Pfam" id="PF00072">
    <property type="entry name" value="Response_reg"/>
    <property type="match status" value="2"/>
</dbReference>
<dbReference type="PROSITE" id="PS50110">
    <property type="entry name" value="RESPONSE_REGULATORY"/>
    <property type="match status" value="2"/>
</dbReference>
<dbReference type="InterPro" id="IPR050469">
    <property type="entry name" value="Diguanylate_Cyclase"/>
</dbReference>
<evidence type="ECO:0000313" key="7">
    <source>
        <dbReference type="EMBL" id="BBO76023.1"/>
    </source>
</evidence>
<organism evidence="7 8">
    <name type="scientific">Desulfosarcina widdelii</name>
    <dbReference type="NCBI Taxonomy" id="947919"/>
    <lineage>
        <taxon>Bacteria</taxon>
        <taxon>Pseudomonadati</taxon>
        <taxon>Thermodesulfobacteriota</taxon>
        <taxon>Desulfobacteria</taxon>
        <taxon>Desulfobacterales</taxon>
        <taxon>Desulfosarcinaceae</taxon>
        <taxon>Desulfosarcina</taxon>
    </lineage>
</organism>
<dbReference type="CDD" id="cd01949">
    <property type="entry name" value="GGDEF"/>
    <property type="match status" value="1"/>
</dbReference>
<dbReference type="SUPFAM" id="SSF52172">
    <property type="entry name" value="CheY-like"/>
    <property type="match status" value="2"/>
</dbReference>
<proteinExistence type="predicted"/>
<dbReference type="InterPro" id="IPR001789">
    <property type="entry name" value="Sig_transdc_resp-reg_receiver"/>
</dbReference>
<feature type="modified residue" description="4-aspartylphosphate" evidence="3">
    <location>
        <position position="302"/>
    </location>
</feature>
<dbReference type="AlphaFoldDB" id="A0A5K7Z837"/>
<keyword evidence="4" id="KW-0175">Coiled coil</keyword>
<evidence type="ECO:0000256" key="3">
    <source>
        <dbReference type="PROSITE-ProRule" id="PRU00169"/>
    </source>
</evidence>
<dbReference type="Pfam" id="PF00990">
    <property type="entry name" value="GGDEF"/>
    <property type="match status" value="1"/>
</dbReference>
<keyword evidence="8" id="KW-1185">Reference proteome</keyword>
<evidence type="ECO:0000256" key="1">
    <source>
        <dbReference type="ARBA" id="ARBA00000085"/>
    </source>
</evidence>
<dbReference type="InterPro" id="IPR000160">
    <property type="entry name" value="GGDEF_dom"/>
</dbReference>
<evidence type="ECO:0008006" key="9">
    <source>
        <dbReference type="Google" id="ProtNLM"/>
    </source>
</evidence>
<dbReference type="InterPro" id="IPR029787">
    <property type="entry name" value="Nucleotide_cyclase"/>
</dbReference>
<dbReference type="GO" id="GO:0000155">
    <property type="term" value="F:phosphorelay sensor kinase activity"/>
    <property type="evidence" value="ECO:0007669"/>
    <property type="project" value="InterPro"/>
</dbReference>
<evidence type="ECO:0000313" key="8">
    <source>
        <dbReference type="Proteomes" id="UP000427769"/>
    </source>
</evidence>